<evidence type="ECO:0000313" key="2">
    <source>
        <dbReference type="Proteomes" id="UP000009168"/>
    </source>
</evidence>
<gene>
    <name evidence="1" type="ORF">TTHERM_02302910</name>
</gene>
<keyword evidence="2" id="KW-1185">Reference proteome</keyword>
<dbReference type="KEGG" id="tet:TTHERM_02302910"/>
<evidence type="ECO:0000313" key="1">
    <source>
        <dbReference type="EMBL" id="EAR80897.1"/>
    </source>
</evidence>
<protein>
    <submittedName>
        <fullName evidence="1">Uncharacterized protein</fullName>
    </submittedName>
</protein>
<dbReference type="RefSeq" id="XP_001028560.1">
    <property type="nucleotide sequence ID" value="XM_001028560.1"/>
</dbReference>
<reference evidence="2" key="1">
    <citation type="journal article" date="2006" name="PLoS Biol.">
        <title>Macronuclear genome sequence of the ciliate Tetrahymena thermophila, a model eukaryote.</title>
        <authorList>
            <person name="Eisen J.A."/>
            <person name="Coyne R.S."/>
            <person name="Wu M."/>
            <person name="Wu D."/>
            <person name="Thiagarajan M."/>
            <person name="Wortman J.R."/>
            <person name="Badger J.H."/>
            <person name="Ren Q."/>
            <person name="Amedeo P."/>
            <person name="Jones K.M."/>
            <person name="Tallon L.J."/>
            <person name="Delcher A.L."/>
            <person name="Salzberg S.L."/>
            <person name="Silva J.C."/>
            <person name="Haas B.J."/>
            <person name="Majoros W.H."/>
            <person name="Farzad M."/>
            <person name="Carlton J.M."/>
            <person name="Smith R.K. Jr."/>
            <person name="Garg J."/>
            <person name="Pearlman R.E."/>
            <person name="Karrer K.M."/>
            <person name="Sun L."/>
            <person name="Manning G."/>
            <person name="Elde N.C."/>
            <person name="Turkewitz A.P."/>
            <person name="Asai D.J."/>
            <person name="Wilkes D.E."/>
            <person name="Wang Y."/>
            <person name="Cai H."/>
            <person name="Collins K."/>
            <person name="Stewart B.A."/>
            <person name="Lee S.R."/>
            <person name="Wilamowska K."/>
            <person name="Weinberg Z."/>
            <person name="Ruzzo W.L."/>
            <person name="Wloga D."/>
            <person name="Gaertig J."/>
            <person name="Frankel J."/>
            <person name="Tsao C.-C."/>
            <person name="Gorovsky M.A."/>
            <person name="Keeling P.J."/>
            <person name="Waller R.F."/>
            <person name="Patron N.J."/>
            <person name="Cherry J.M."/>
            <person name="Stover N.A."/>
            <person name="Krieger C.J."/>
            <person name="del Toro C."/>
            <person name="Ryder H.F."/>
            <person name="Williamson S.C."/>
            <person name="Barbeau R.A."/>
            <person name="Hamilton E.P."/>
            <person name="Orias E."/>
        </authorList>
    </citation>
    <scope>NUCLEOTIDE SEQUENCE [LARGE SCALE GENOMIC DNA]</scope>
    <source>
        <strain evidence="2">SB210</strain>
    </source>
</reference>
<dbReference type="EMBL" id="GG662226">
    <property type="protein sequence ID" value="EAR80897.1"/>
    <property type="molecule type" value="Genomic_DNA"/>
</dbReference>
<accession>Q225D1</accession>
<proteinExistence type="predicted"/>
<dbReference type="HOGENOM" id="CLU_1144539_0_0_1"/>
<dbReference type="AlphaFoldDB" id="Q225D1"/>
<dbReference type="GeneID" id="7837658"/>
<sequence length="243" mass="28909">MGAKDISLQQLSKGKYGNILSKKGKLSYQSNNQMHLKKSLQSITQIVKNILTAFAENMQIIFMEPFQLLFNEKQDEEITKNDFVGDNIRKQYLEYYIRNTYISECKLLKNQSSDFLFSYYAFMINWTKNQTTSFREILSHKEKYSKRITLRQKMLLKYIFNLASQQFELEAQRIYQKTHGQLLDIISFDENLEDASSQYRQCLKEKQELLLIMYYFKSTAQVFRCLVYVKALKNALRQNLYLG</sequence>
<organism evidence="1 2">
    <name type="scientific">Tetrahymena thermophila (strain SB210)</name>
    <dbReference type="NCBI Taxonomy" id="312017"/>
    <lineage>
        <taxon>Eukaryota</taxon>
        <taxon>Sar</taxon>
        <taxon>Alveolata</taxon>
        <taxon>Ciliophora</taxon>
        <taxon>Intramacronucleata</taxon>
        <taxon>Oligohymenophorea</taxon>
        <taxon>Hymenostomatida</taxon>
        <taxon>Tetrahymenina</taxon>
        <taxon>Tetrahymenidae</taxon>
        <taxon>Tetrahymena</taxon>
    </lineage>
</organism>
<dbReference type="Proteomes" id="UP000009168">
    <property type="component" value="Unassembled WGS sequence"/>
</dbReference>
<dbReference type="InParanoid" id="Q225D1"/>
<name>Q225D1_TETTS</name>